<organism evidence="2 3">
    <name type="scientific">Zymoseptoria tritici ST99CH_1A5</name>
    <dbReference type="NCBI Taxonomy" id="1276529"/>
    <lineage>
        <taxon>Eukaryota</taxon>
        <taxon>Fungi</taxon>
        <taxon>Dikarya</taxon>
        <taxon>Ascomycota</taxon>
        <taxon>Pezizomycotina</taxon>
        <taxon>Dothideomycetes</taxon>
        <taxon>Dothideomycetidae</taxon>
        <taxon>Mycosphaerellales</taxon>
        <taxon>Mycosphaerellaceae</taxon>
        <taxon>Zymoseptoria</taxon>
    </lineage>
</organism>
<sequence length="176" mass="20304">MTNKQCKSGRRHGGEPFHTPPPRSISIRDGDRDRPFDDLFAGMDYNLPEAEVSDTRMLFDDMWDDADYNLPEAEPLTMHRGVEGRSESVGQQNSHHQEELVNPREESTVLEEQRREPDNEPDKTKGDFRKLKNALSAMITRLQRQLESDAVQQKEAGAAFRQKLENIREQLNKDGR</sequence>
<evidence type="ECO:0000256" key="1">
    <source>
        <dbReference type="SAM" id="MobiDB-lite"/>
    </source>
</evidence>
<feature type="compositionally biased region" description="Basic and acidic residues" evidence="1">
    <location>
        <begin position="26"/>
        <end position="37"/>
    </location>
</feature>
<gene>
    <name evidence="2" type="ORF">ZT1A5_G11642</name>
</gene>
<evidence type="ECO:0000313" key="2">
    <source>
        <dbReference type="EMBL" id="SMY30192.1"/>
    </source>
</evidence>
<name>A0A1Y6M0S4_ZYMTR</name>
<feature type="region of interest" description="Disordered" evidence="1">
    <location>
        <begin position="67"/>
        <end position="128"/>
    </location>
</feature>
<feature type="region of interest" description="Disordered" evidence="1">
    <location>
        <begin position="1"/>
        <end position="40"/>
    </location>
</feature>
<evidence type="ECO:0000313" key="3">
    <source>
        <dbReference type="Proteomes" id="UP000215453"/>
    </source>
</evidence>
<accession>A0A1Y6M0S4</accession>
<dbReference type="EMBL" id="LT882690">
    <property type="protein sequence ID" value="SMY30192.1"/>
    <property type="molecule type" value="Genomic_DNA"/>
</dbReference>
<dbReference type="Proteomes" id="UP000215453">
    <property type="component" value="Chromosome 15"/>
</dbReference>
<proteinExistence type="predicted"/>
<reference evidence="2 3" key="1">
    <citation type="submission" date="2016-10" db="EMBL/GenBank/DDBJ databases">
        <authorList>
            <person name="Varghese N."/>
        </authorList>
    </citation>
    <scope>NUCLEOTIDE SEQUENCE [LARGE SCALE GENOMIC DNA]</scope>
</reference>
<protein>
    <submittedName>
        <fullName evidence="2">Uncharacterized protein</fullName>
    </submittedName>
</protein>
<dbReference type="AlphaFoldDB" id="A0A1Y6M0S4"/>
<feature type="compositionally biased region" description="Basic and acidic residues" evidence="1">
    <location>
        <begin position="95"/>
        <end position="128"/>
    </location>
</feature>